<dbReference type="InterPro" id="IPR006886">
    <property type="entry name" value="RNA_pol_III_Rpc5"/>
</dbReference>
<sequence length="131" mass="14550">MQAVVRDLRQLAAKYASDRKDGPKLQALSNAAKSCASLPHKELEESICQVAVPVHGVYVAKPTLQKNLRNILILLFRAKESNATLTKQEILDAAADRLKREITEREYHQAVTEICISTEDGQLVLKNGDEP</sequence>
<dbReference type="PANTHER" id="PTHR12069">
    <property type="entry name" value="DNA-DIRECTED RNA POLYMERASES III 80 KDA POLYPEPTIDE RNA POLYMERASE III SUBUNIT 5"/>
    <property type="match status" value="1"/>
</dbReference>
<accession>A0A0A9GGL1</accession>
<name>A0A0A9GGL1_ARUDO</name>
<dbReference type="PANTHER" id="PTHR12069:SF0">
    <property type="entry name" value="DNA-DIRECTED RNA POLYMERASE III SUBUNIT RPC5"/>
    <property type="match status" value="1"/>
</dbReference>
<protein>
    <submittedName>
        <fullName evidence="1">Uncharacterized protein</fullName>
    </submittedName>
</protein>
<dbReference type="GO" id="GO:0005666">
    <property type="term" value="C:RNA polymerase III complex"/>
    <property type="evidence" value="ECO:0007669"/>
    <property type="project" value="TreeGrafter"/>
</dbReference>
<proteinExistence type="predicted"/>
<evidence type="ECO:0000313" key="1">
    <source>
        <dbReference type="EMBL" id="JAE21686.1"/>
    </source>
</evidence>
<dbReference type="EMBL" id="GBRH01176210">
    <property type="protein sequence ID" value="JAE21686.1"/>
    <property type="molecule type" value="Transcribed_RNA"/>
</dbReference>
<reference evidence="1" key="2">
    <citation type="journal article" date="2015" name="Data Brief">
        <title>Shoot transcriptome of the giant reed, Arundo donax.</title>
        <authorList>
            <person name="Barrero R.A."/>
            <person name="Guerrero F.D."/>
            <person name="Moolhuijzen P."/>
            <person name="Goolsby J.A."/>
            <person name="Tidwell J."/>
            <person name="Bellgard S.E."/>
            <person name="Bellgard M.I."/>
        </authorList>
    </citation>
    <scope>NUCLEOTIDE SEQUENCE</scope>
    <source>
        <tissue evidence="1">Shoot tissue taken approximately 20 cm above the soil surface</tissue>
    </source>
</reference>
<reference evidence="1" key="1">
    <citation type="submission" date="2014-09" db="EMBL/GenBank/DDBJ databases">
        <authorList>
            <person name="Magalhaes I.L.F."/>
            <person name="Oliveira U."/>
            <person name="Santos F.R."/>
            <person name="Vidigal T.H.D.A."/>
            <person name="Brescovit A.D."/>
            <person name="Santos A.J."/>
        </authorList>
    </citation>
    <scope>NUCLEOTIDE SEQUENCE</scope>
    <source>
        <tissue evidence="1">Shoot tissue taken approximately 20 cm above the soil surface</tissue>
    </source>
</reference>
<organism evidence="1">
    <name type="scientific">Arundo donax</name>
    <name type="common">Giant reed</name>
    <name type="synonym">Donax arundinaceus</name>
    <dbReference type="NCBI Taxonomy" id="35708"/>
    <lineage>
        <taxon>Eukaryota</taxon>
        <taxon>Viridiplantae</taxon>
        <taxon>Streptophyta</taxon>
        <taxon>Embryophyta</taxon>
        <taxon>Tracheophyta</taxon>
        <taxon>Spermatophyta</taxon>
        <taxon>Magnoliopsida</taxon>
        <taxon>Liliopsida</taxon>
        <taxon>Poales</taxon>
        <taxon>Poaceae</taxon>
        <taxon>PACMAD clade</taxon>
        <taxon>Arundinoideae</taxon>
        <taxon>Arundineae</taxon>
        <taxon>Arundo</taxon>
    </lineage>
</organism>
<dbReference type="GO" id="GO:0042797">
    <property type="term" value="P:tRNA transcription by RNA polymerase III"/>
    <property type="evidence" value="ECO:0007669"/>
    <property type="project" value="TreeGrafter"/>
</dbReference>
<dbReference type="AlphaFoldDB" id="A0A0A9GGL1"/>